<reference evidence="2 3" key="1">
    <citation type="journal article" date="2014" name="Int. J. Syst. Evol. Microbiol.">
        <title>Phaeodactylibacter xiamenensis gen. nov., sp. nov., a member of the family Saprospiraceae isolated from the marine alga Phaeodactylum tricornutum.</title>
        <authorList>
            <person name="Chen Z.Jr."/>
            <person name="Lei X."/>
            <person name="Lai Q."/>
            <person name="Li Y."/>
            <person name="Zhang B."/>
            <person name="Zhang J."/>
            <person name="Zhang H."/>
            <person name="Yang L."/>
            <person name="Zheng W."/>
            <person name="Tian Y."/>
            <person name="Yu Z."/>
            <person name="Xu H.Jr."/>
            <person name="Zheng T."/>
        </authorList>
    </citation>
    <scope>NUCLEOTIDE SEQUENCE [LARGE SCALE GENOMIC DNA]</scope>
    <source>
        <strain evidence="2 3">KD52</strain>
    </source>
</reference>
<evidence type="ECO:0000259" key="1">
    <source>
        <dbReference type="Pfam" id="PF18480"/>
    </source>
</evidence>
<dbReference type="Pfam" id="PF18480">
    <property type="entry name" value="DUF5615"/>
    <property type="match status" value="1"/>
</dbReference>
<sequence length="118" mass="13673">MVLADEGLNGKIVAGLRKQNIEVTWILEEAPGISDKEVIEYAKSSNQILITEDKDFGEWVFAHKVEEVTIVFLRYEKDDYAKIFDFLLKLIKSLLKAGKSSQHEFITINKNKVRRRFI</sequence>
<name>A0A098S7Y1_9BACT</name>
<feature type="domain" description="DUF5615" evidence="1">
    <location>
        <begin position="2"/>
        <end position="109"/>
    </location>
</feature>
<dbReference type="RefSeq" id="WP_044219529.1">
    <property type="nucleotide sequence ID" value="NZ_JBKAGJ010000007.1"/>
</dbReference>
<accession>A0A098S7Y1</accession>
<proteinExistence type="predicted"/>
<gene>
    <name evidence="2" type="ORF">IX84_10365</name>
</gene>
<organism evidence="2 3">
    <name type="scientific">Phaeodactylibacter xiamenensis</name>
    <dbReference type="NCBI Taxonomy" id="1524460"/>
    <lineage>
        <taxon>Bacteria</taxon>
        <taxon>Pseudomonadati</taxon>
        <taxon>Bacteroidota</taxon>
        <taxon>Saprospiria</taxon>
        <taxon>Saprospirales</taxon>
        <taxon>Haliscomenobacteraceae</taxon>
        <taxon>Phaeodactylibacter</taxon>
    </lineage>
</organism>
<evidence type="ECO:0000313" key="2">
    <source>
        <dbReference type="EMBL" id="KGE88210.1"/>
    </source>
</evidence>
<dbReference type="EMBL" id="JPOS01000020">
    <property type="protein sequence ID" value="KGE88210.1"/>
    <property type="molecule type" value="Genomic_DNA"/>
</dbReference>
<dbReference type="InterPro" id="IPR041049">
    <property type="entry name" value="DUF5615"/>
</dbReference>
<dbReference type="STRING" id="1524460.IX84_10365"/>
<keyword evidence="3" id="KW-1185">Reference proteome</keyword>
<dbReference type="OrthoDB" id="9806751at2"/>
<evidence type="ECO:0000313" key="3">
    <source>
        <dbReference type="Proteomes" id="UP000029736"/>
    </source>
</evidence>
<dbReference type="AlphaFoldDB" id="A0A098S7Y1"/>
<dbReference type="Proteomes" id="UP000029736">
    <property type="component" value="Unassembled WGS sequence"/>
</dbReference>
<comment type="caution">
    <text evidence="2">The sequence shown here is derived from an EMBL/GenBank/DDBJ whole genome shotgun (WGS) entry which is preliminary data.</text>
</comment>
<protein>
    <recommendedName>
        <fullName evidence="1">DUF5615 domain-containing protein</fullName>
    </recommendedName>
</protein>